<dbReference type="PANTHER" id="PTHR34219">
    <property type="entry name" value="IRON-REGULATED INNER MEMBRANE PROTEIN-RELATED"/>
    <property type="match status" value="1"/>
</dbReference>
<dbReference type="PANTHER" id="PTHR34219:SF1">
    <property type="entry name" value="PEPSY DOMAIN-CONTAINING PROTEIN"/>
    <property type="match status" value="1"/>
</dbReference>
<dbReference type="InterPro" id="IPR005625">
    <property type="entry name" value="PepSY-ass_TM"/>
</dbReference>
<protein>
    <submittedName>
        <fullName evidence="2">PepSY-associated transmembrane protein</fullName>
    </submittedName>
</protein>
<keyword evidence="1 2" id="KW-0812">Transmembrane</keyword>
<dbReference type="OrthoDB" id="9204737at2"/>
<keyword evidence="1" id="KW-0472">Membrane</keyword>
<comment type="caution">
    <text evidence="2">The sequence shown here is derived from an EMBL/GenBank/DDBJ whole genome shotgun (WGS) entry which is preliminary data.</text>
</comment>
<name>A0A4R6UMH5_9GAMM</name>
<proteinExistence type="predicted"/>
<gene>
    <name evidence="2" type="ORF">EV696_108101</name>
</gene>
<dbReference type="Pfam" id="PF03929">
    <property type="entry name" value="PepSY_TM"/>
    <property type="match status" value="1"/>
</dbReference>
<keyword evidence="3" id="KW-1185">Reference proteome</keyword>
<sequence length="266" mass="30559">MSKFPKHRHTAQKNHGNKKWSRPWFARWHWRLGLVFVPLVCWLLLTGVLLQYAGRLGLDKQPVHSQLLLDWYGIPEAKLQTFPVSGHWLSDLEQQWYFDHQAIAAPADELLLATAFNDMIVAVGRKQLVLLTADGELIEIISDADLPSPVIAASFSAERLVLQTAEGYFRSEDLLTWHPMEQSAMPAPMIASATMPVLLQEAIGQDWRARQLHWERVLQDLHSGRMFGVVGEWLSNLAAMGLLFLSFSGIWMWWKRRHGNHRQVNR</sequence>
<evidence type="ECO:0000256" key="1">
    <source>
        <dbReference type="SAM" id="Phobius"/>
    </source>
</evidence>
<evidence type="ECO:0000313" key="3">
    <source>
        <dbReference type="Proteomes" id="UP000295375"/>
    </source>
</evidence>
<reference evidence="2 3" key="1">
    <citation type="submission" date="2019-03" db="EMBL/GenBank/DDBJ databases">
        <title>Genomic Encyclopedia of Type Strains, Phase IV (KMG-IV): sequencing the most valuable type-strain genomes for metagenomic binning, comparative biology and taxonomic classification.</title>
        <authorList>
            <person name="Goeker M."/>
        </authorList>
    </citation>
    <scope>NUCLEOTIDE SEQUENCE [LARGE SCALE GENOMIC DNA]</scope>
    <source>
        <strain evidence="2 3">DSM 103792</strain>
    </source>
</reference>
<dbReference type="EMBL" id="SNYM01000008">
    <property type="protein sequence ID" value="TDQ48121.1"/>
    <property type="molecule type" value="Genomic_DNA"/>
</dbReference>
<keyword evidence="1" id="KW-1133">Transmembrane helix</keyword>
<dbReference type="RefSeq" id="WP_133590602.1">
    <property type="nucleotide sequence ID" value="NZ_CP037953.1"/>
</dbReference>
<organism evidence="2 3">
    <name type="scientific">Permianibacter aggregans</name>
    <dbReference type="NCBI Taxonomy" id="1510150"/>
    <lineage>
        <taxon>Bacteria</taxon>
        <taxon>Pseudomonadati</taxon>
        <taxon>Pseudomonadota</taxon>
        <taxon>Gammaproteobacteria</taxon>
        <taxon>Pseudomonadales</taxon>
        <taxon>Pseudomonadaceae</taxon>
        <taxon>Permianibacter</taxon>
    </lineage>
</organism>
<dbReference type="Proteomes" id="UP000295375">
    <property type="component" value="Unassembled WGS sequence"/>
</dbReference>
<accession>A0A4R6UMH5</accession>
<evidence type="ECO:0000313" key="2">
    <source>
        <dbReference type="EMBL" id="TDQ48121.1"/>
    </source>
</evidence>
<feature type="transmembrane region" description="Helical" evidence="1">
    <location>
        <begin position="233"/>
        <end position="254"/>
    </location>
</feature>
<dbReference type="AlphaFoldDB" id="A0A4R6UMH5"/>